<dbReference type="PANTHER" id="PTHR12358">
    <property type="entry name" value="SPHINGOSINE KINASE"/>
    <property type="match status" value="1"/>
</dbReference>
<evidence type="ECO:0000256" key="3">
    <source>
        <dbReference type="ARBA" id="ARBA00022777"/>
    </source>
</evidence>
<organism evidence="6 7">
    <name type="scientific">Parapedobacter composti</name>
    <dbReference type="NCBI Taxonomy" id="623281"/>
    <lineage>
        <taxon>Bacteria</taxon>
        <taxon>Pseudomonadati</taxon>
        <taxon>Bacteroidota</taxon>
        <taxon>Sphingobacteriia</taxon>
        <taxon>Sphingobacteriales</taxon>
        <taxon>Sphingobacteriaceae</taxon>
        <taxon>Parapedobacter</taxon>
    </lineage>
</organism>
<keyword evidence="2" id="KW-0547">Nucleotide-binding</keyword>
<dbReference type="InterPro" id="IPR017438">
    <property type="entry name" value="ATP-NAD_kinase_N"/>
</dbReference>
<evidence type="ECO:0000259" key="5">
    <source>
        <dbReference type="PROSITE" id="PS50146"/>
    </source>
</evidence>
<keyword evidence="7" id="KW-1185">Reference proteome</keyword>
<dbReference type="Pfam" id="PF00781">
    <property type="entry name" value="DAGK_cat"/>
    <property type="match status" value="1"/>
</dbReference>
<keyword evidence="3 6" id="KW-0418">Kinase</keyword>
<dbReference type="InterPro" id="IPR016064">
    <property type="entry name" value="NAD/diacylglycerol_kinase_sf"/>
</dbReference>
<dbReference type="InterPro" id="IPR050187">
    <property type="entry name" value="Lipid_Phosphate_FormReg"/>
</dbReference>
<dbReference type="GO" id="GO:0005524">
    <property type="term" value="F:ATP binding"/>
    <property type="evidence" value="ECO:0007669"/>
    <property type="project" value="UniProtKB-KW"/>
</dbReference>
<reference evidence="6 7" key="1">
    <citation type="submission" date="2016-10" db="EMBL/GenBank/DDBJ databases">
        <authorList>
            <person name="de Groot N.N."/>
        </authorList>
    </citation>
    <scope>NUCLEOTIDE SEQUENCE [LARGE SCALE GENOMIC DNA]</scope>
    <source>
        <strain evidence="6 7">DSM 22900</strain>
    </source>
</reference>
<dbReference type="SMART" id="SM00046">
    <property type="entry name" value="DAGKc"/>
    <property type="match status" value="1"/>
</dbReference>
<keyword evidence="1" id="KW-0808">Transferase</keyword>
<dbReference type="EMBL" id="FOLL01000012">
    <property type="protein sequence ID" value="SFC49686.1"/>
    <property type="molecule type" value="Genomic_DNA"/>
</dbReference>
<dbReference type="PANTHER" id="PTHR12358:SF54">
    <property type="entry name" value="SPHINGOSINE KINASE RELATED PROTEIN"/>
    <property type="match status" value="1"/>
</dbReference>
<evidence type="ECO:0000256" key="4">
    <source>
        <dbReference type="ARBA" id="ARBA00022840"/>
    </source>
</evidence>
<dbReference type="InterPro" id="IPR001206">
    <property type="entry name" value="Diacylglycerol_kinase_cat_dom"/>
</dbReference>
<dbReference type="SUPFAM" id="SSF111331">
    <property type="entry name" value="NAD kinase/diacylglycerol kinase-like"/>
    <property type="match status" value="1"/>
</dbReference>
<evidence type="ECO:0000313" key="6">
    <source>
        <dbReference type="EMBL" id="SFC49686.1"/>
    </source>
</evidence>
<dbReference type="PROSITE" id="PS50146">
    <property type="entry name" value="DAGK"/>
    <property type="match status" value="1"/>
</dbReference>
<protein>
    <submittedName>
        <fullName evidence="6">Diacylglycerol kinase family enzyme</fullName>
    </submittedName>
</protein>
<accession>A0A1I1JMI6</accession>
<dbReference type="OrthoDB" id="142078at2"/>
<dbReference type="AlphaFoldDB" id="A0A1I1JMI6"/>
<gene>
    <name evidence="6" type="ORF">SAMN05421747_112125</name>
</gene>
<dbReference type="STRING" id="623281.SAMN05421747_112125"/>
<dbReference type="Gene3D" id="3.40.50.10330">
    <property type="entry name" value="Probable inorganic polyphosphate/atp-NAD kinase, domain 1"/>
    <property type="match status" value="1"/>
</dbReference>
<feature type="domain" description="DAGKc" evidence="5">
    <location>
        <begin position="67"/>
        <end position="153"/>
    </location>
</feature>
<name>A0A1I1JMI6_9SPHI</name>
<dbReference type="Proteomes" id="UP000199577">
    <property type="component" value="Unassembled WGS sequence"/>
</dbReference>
<dbReference type="GO" id="GO:0016301">
    <property type="term" value="F:kinase activity"/>
    <property type="evidence" value="ECO:0007669"/>
    <property type="project" value="UniProtKB-KW"/>
</dbReference>
<evidence type="ECO:0000313" key="7">
    <source>
        <dbReference type="Proteomes" id="UP000199577"/>
    </source>
</evidence>
<proteinExistence type="predicted"/>
<dbReference type="Gene3D" id="2.60.200.40">
    <property type="match status" value="1"/>
</dbReference>
<keyword evidence="4" id="KW-0067">ATP-binding</keyword>
<evidence type="ECO:0000256" key="1">
    <source>
        <dbReference type="ARBA" id="ARBA00022679"/>
    </source>
</evidence>
<dbReference type="Pfam" id="PF19279">
    <property type="entry name" value="YegS_C"/>
    <property type="match status" value="1"/>
</dbReference>
<evidence type="ECO:0000256" key="2">
    <source>
        <dbReference type="ARBA" id="ARBA00022741"/>
    </source>
</evidence>
<dbReference type="InterPro" id="IPR045540">
    <property type="entry name" value="YegS/DAGK_C"/>
</dbReference>
<sequence length="330" mass="35728">MLLGLKQGIPVFCLFDKRYTANMQAQSKKHAHLIHNPKAGDRECTKSEIVKTVTGCGFTCTYASIKAEHWDRLDPHTTLVVVAGGDGTVRQVMKKMLARTMLDRRLAIALLPIGTANNFAKALDIGSGVAALGSAIKGWTPRPVDIGAVGNLPDASFFLESIGWGMLPKLMKAMEATASTSLATAQQELEMALAKLIEIAGRFKPKSGTVIIDGKLYEGDYLFVEVLNTSSVGPNLRLAPHANPSDGKFSVALLEAGQREAFIDYVQRYGRAAGRGEAHPADLPWQLIEAEQVIVRSQSRLIHVDDELFTSPKGRPVTVEIRAGIVDVLV</sequence>